<reference evidence="6 7" key="1">
    <citation type="submission" date="2018-06" db="EMBL/GenBank/DDBJ databases">
        <authorList>
            <consortium name="Pathogen Informatics"/>
            <person name="Doyle S."/>
        </authorList>
    </citation>
    <scope>NUCLEOTIDE SEQUENCE [LARGE SCALE GENOMIC DNA]</scope>
    <source>
        <strain evidence="6 7">NCTC9140</strain>
    </source>
</reference>
<dbReference type="EC" id="2.7.13.3" evidence="2"/>
<dbReference type="PANTHER" id="PTHR43047">
    <property type="entry name" value="TWO-COMPONENT HISTIDINE PROTEIN KINASE"/>
    <property type="match status" value="1"/>
</dbReference>
<dbReference type="GO" id="GO:0000155">
    <property type="term" value="F:phosphorelay sensor kinase activity"/>
    <property type="evidence" value="ECO:0007669"/>
    <property type="project" value="InterPro"/>
</dbReference>
<dbReference type="GO" id="GO:0005886">
    <property type="term" value="C:plasma membrane"/>
    <property type="evidence" value="ECO:0007669"/>
    <property type="project" value="TreeGrafter"/>
</dbReference>
<evidence type="ECO:0000256" key="4">
    <source>
        <dbReference type="ARBA" id="ARBA00022777"/>
    </source>
</evidence>
<accession>A0A377TZC4</accession>
<dbReference type="PANTHER" id="PTHR43047:SF72">
    <property type="entry name" value="OSMOSENSING HISTIDINE PROTEIN KINASE SLN1"/>
    <property type="match status" value="1"/>
</dbReference>
<evidence type="ECO:0000256" key="2">
    <source>
        <dbReference type="ARBA" id="ARBA00012438"/>
    </source>
</evidence>
<dbReference type="Proteomes" id="UP000254938">
    <property type="component" value="Unassembled WGS sequence"/>
</dbReference>
<sequence length="55" mass="5961">MSHEIRTPVSAIMGFLELLATGPQSEREAQESLQLAYATAQSLIGLIGDVLDMEK</sequence>
<gene>
    <name evidence="6" type="primary">evgS_4</name>
    <name evidence="6" type="ORF">NCTC9140_06916</name>
</gene>
<dbReference type="Pfam" id="PF00512">
    <property type="entry name" value="HisKA"/>
    <property type="match status" value="1"/>
</dbReference>
<evidence type="ECO:0000313" key="6">
    <source>
        <dbReference type="EMBL" id="STS85095.1"/>
    </source>
</evidence>
<organism evidence="6 7">
    <name type="scientific">Klebsiella pneumoniae</name>
    <dbReference type="NCBI Taxonomy" id="573"/>
    <lineage>
        <taxon>Bacteria</taxon>
        <taxon>Pseudomonadati</taxon>
        <taxon>Pseudomonadota</taxon>
        <taxon>Gammaproteobacteria</taxon>
        <taxon>Enterobacterales</taxon>
        <taxon>Enterobacteriaceae</taxon>
        <taxon>Klebsiella/Raoultella group</taxon>
        <taxon>Klebsiella</taxon>
        <taxon>Klebsiella pneumoniae complex</taxon>
    </lineage>
</organism>
<evidence type="ECO:0000259" key="5">
    <source>
        <dbReference type="SMART" id="SM00388"/>
    </source>
</evidence>
<dbReference type="SUPFAM" id="SSF47384">
    <property type="entry name" value="Homodimeric domain of signal transducing histidine kinase"/>
    <property type="match status" value="1"/>
</dbReference>
<dbReference type="EMBL" id="UGKQ01000007">
    <property type="protein sequence ID" value="STS85095.1"/>
    <property type="molecule type" value="Genomic_DNA"/>
</dbReference>
<name>A0A377TZC4_KLEPN</name>
<dbReference type="AlphaFoldDB" id="A0A377TZC4"/>
<dbReference type="InterPro" id="IPR036097">
    <property type="entry name" value="HisK_dim/P_sf"/>
</dbReference>
<evidence type="ECO:0000256" key="3">
    <source>
        <dbReference type="ARBA" id="ARBA00022679"/>
    </source>
</evidence>
<dbReference type="CDD" id="cd00082">
    <property type="entry name" value="HisKA"/>
    <property type="match status" value="1"/>
</dbReference>
<evidence type="ECO:0000256" key="1">
    <source>
        <dbReference type="ARBA" id="ARBA00000085"/>
    </source>
</evidence>
<evidence type="ECO:0000313" key="7">
    <source>
        <dbReference type="Proteomes" id="UP000254938"/>
    </source>
</evidence>
<keyword evidence="4" id="KW-0418">Kinase</keyword>
<dbReference type="InterPro" id="IPR003661">
    <property type="entry name" value="HisK_dim/P_dom"/>
</dbReference>
<comment type="catalytic activity">
    <reaction evidence="1">
        <text>ATP + protein L-histidine = ADP + protein N-phospho-L-histidine.</text>
        <dbReference type="EC" id="2.7.13.3"/>
    </reaction>
</comment>
<proteinExistence type="predicted"/>
<keyword evidence="3 6" id="KW-0808">Transferase</keyword>
<protein>
    <recommendedName>
        <fullName evidence="2">histidine kinase</fullName>
        <ecNumber evidence="2">2.7.13.3</ecNumber>
    </recommendedName>
</protein>
<dbReference type="Gene3D" id="1.10.287.130">
    <property type="match status" value="1"/>
</dbReference>
<dbReference type="SMART" id="SM00388">
    <property type="entry name" value="HisKA"/>
    <property type="match status" value="1"/>
</dbReference>
<dbReference type="GO" id="GO:0009927">
    <property type="term" value="F:histidine phosphotransfer kinase activity"/>
    <property type="evidence" value="ECO:0007669"/>
    <property type="project" value="TreeGrafter"/>
</dbReference>
<feature type="domain" description="Signal transduction histidine kinase dimerisation/phosphoacceptor" evidence="5">
    <location>
        <begin position="1"/>
        <end position="54"/>
    </location>
</feature>